<reference evidence="2 3" key="1">
    <citation type="submission" date="2016-01" db="EMBL/GenBank/DDBJ databases">
        <title>Whole genome sequencing of Myroides marinus L41.</title>
        <authorList>
            <person name="Hong K.W."/>
        </authorList>
    </citation>
    <scope>NUCLEOTIDE SEQUENCE [LARGE SCALE GENOMIC DNA]</scope>
    <source>
        <strain evidence="2 3">L41</strain>
    </source>
</reference>
<dbReference type="Gene3D" id="3.40.630.30">
    <property type="match status" value="1"/>
</dbReference>
<dbReference type="AlphaFoldDB" id="A0A163VJD9"/>
<feature type="domain" description="N-acetyltransferase" evidence="1">
    <location>
        <begin position="9"/>
        <end position="151"/>
    </location>
</feature>
<dbReference type="RefSeq" id="WP_038987944.1">
    <property type="nucleotide sequence ID" value="NZ_JACAJN010000002.1"/>
</dbReference>
<evidence type="ECO:0000259" key="1">
    <source>
        <dbReference type="PROSITE" id="PS51186"/>
    </source>
</evidence>
<dbReference type="EMBL" id="LQNU01000087">
    <property type="protein sequence ID" value="KZE74970.1"/>
    <property type="molecule type" value="Genomic_DNA"/>
</dbReference>
<dbReference type="PROSITE" id="PS51186">
    <property type="entry name" value="GNAT"/>
    <property type="match status" value="1"/>
</dbReference>
<sequence length="155" mass="17850">MNSVHWHTKAFDELTVNELYDIMRLRTDVFVVEQNCPYPELDGKDKKCLHIYATKLDQVVACARIVPPGLSYPEIAIGRVAVHADYRKDGYGRILMQHAIDKIEEEFGAQDIQIGAQCYLKKFYGSFGFEPSSDEYLEDGIPHVDMIRKESEYNK</sequence>
<dbReference type="CDD" id="cd04301">
    <property type="entry name" value="NAT_SF"/>
    <property type="match status" value="1"/>
</dbReference>
<protein>
    <submittedName>
        <fullName evidence="2">GNAT family acetyltransferase</fullName>
    </submittedName>
</protein>
<name>A0A163VJD9_9FLAO</name>
<accession>A0A163VJD9</accession>
<comment type="caution">
    <text evidence="2">The sequence shown here is derived from an EMBL/GenBank/DDBJ whole genome shotgun (WGS) entry which is preliminary data.</text>
</comment>
<evidence type="ECO:0000313" key="2">
    <source>
        <dbReference type="EMBL" id="KZE74970.1"/>
    </source>
</evidence>
<dbReference type="GO" id="GO:0016747">
    <property type="term" value="F:acyltransferase activity, transferring groups other than amino-acyl groups"/>
    <property type="evidence" value="ECO:0007669"/>
    <property type="project" value="InterPro"/>
</dbReference>
<dbReference type="Pfam" id="PF13673">
    <property type="entry name" value="Acetyltransf_10"/>
    <property type="match status" value="1"/>
</dbReference>
<dbReference type="OrthoDB" id="9796171at2"/>
<dbReference type="SUPFAM" id="SSF55729">
    <property type="entry name" value="Acyl-CoA N-acyltransferases (Nat)"/>
    <property type="match status" value="1"/>
</dbReference>
<gene>
    <name evidence="2" type="ORF">AV926_17205</name>
</gene>
<evidence type="ECO:0000313" key="3">
    <source>
        <dbReference type="Proteomes" id="UP000076630"/>
    </source>
</evidence>
<keyword evidence="2" id="KW-0808">Transferase</keyword>
<proteinExistence type="predicted"/>
<dbReference type="InterPro" id="IPR000182">
    <property type="entry name" value="GNAT_dom"/>
</dbReference>
<organism evidence="2 3">
    <name type="scientific">Myroides marinus</name>
    <dbReference type="NCBI Taxonomy" id="703342"/>
    <lineage>
        <taxon>Bacteria</taxon>
        <taxon>Pseudomonadati</taxon>
        <taxon>Bacteroidota</taxon>
        <taxon>Flavobacteriia</taxon>
        <taxon>Flavobacteriales</taxon>
        <taxon>Flavobacteriaceae</taxon>
        <taxon>Myroides</taxon>
    </lineage>
</organism>
<dbReference type="InterPro" id="IPR016181">
    <property type="entry name" value="Acyl_CoA_acyltransferase"/>
</dbReference>
<dbReference type="Proteomes" id="UP000076630">
    <property type="component" value="Unassembled WGS sequence"/>
</dbReference>
<keyword evidence="3" id="KW-1185">Reference proteome</keyword>